<dbReference type="PANTHER" id="PTHR42760:SF133">
    <property type="entry name" value="3-OXOACYL-[ACYL-CARRIER-PROTEIN] REDUCTASE"/>
    <property type="match status" value="1"/>
</dbReference>
<keyword evidence="4" id="KW-1185">Reference proteome</keyword>
<dbReference type="PANTHER" id="PTHR42760">
    <property type="entry name" value="SHORT-CHAIN DEHYDROGENASES/REDUCTASES FAMILY MEMBER"/>
    <property type="match status" value="1"/>
</dbReference>
<keyword evidence="2" id="KW-0560">Oxidoreductase</keyword>
<dbReference type="PROSITE" id="PS00061">
    <property type="entry name" value="ADH_SHORT"/>
    <property type="match status" value="1"/>
</dbReference>
<dbReference type="GO" id="GO:0008206">
    <property type="term" value="P:bile acid metabolic process"/>
    <property type="evidence" value="ECO:0007669"/>
    <property type="project" value="UniProtKB-ARBA"/>
</dbReference>
<dbReference type="FunFam" id="3.40.50.720:FF:000084">
    <property type="entry name" value="Short-chain dehydrogenase reductase"/>
    <property type="match status" value="1"/>
</dbReference>
<accession>A0A1M5TKH5</accession>
<dbReference type="Gene3D" id="3.40.50.720">
    <property type="entry name" value="NAD(P)-binding Rossmann-like Domain"/>
    <property type="match status" value="1"/>
</dbReference>
<dbReference type="GO" id="GO:0016616">
    <property type="term" value="F:oxidoreductase activity, acting on the CH-OH group of donors, NAD or NADP as acceptor"/>
    <property type="evidence" value="ECO:0007669"/>
    <property type="project" value="TreeGrafter"/>
</dbReference>
<comment type="similarity">
    <text evidence="1">Belongs to the short-chain dehydrogenases/reductases (SDR) family.</text>
</comment>
<gene>
    <name evidence="3" type="ORF">SAMN02745245_01506</name>
</gene>
<dbReference type="SUPFAM" id="SSF51735">
    <property type="entry name" value="NAD(P)-binding Rossmann-fold domains"/>
    <property type="match status" value="1"/>
</dbReference>
<proteinExistence type="inferred from homology"/>
<dbReference type="InterPro" id="IPR020904">
    <property type="entry name" value="Sc_DH/Rdtase_CS"/>
</dbReference>
<evidence type="ECO:0000256" key="1">
    <source>
        <dbReference type="ARBA" id="ARBA00006484"/>
    </source>
</evidence>
<evidence type="ECO:0000256" key="2">
    <source>
        <dbReference type="ARBA" id="ARBA00023002"/>
    </source>
</evidence>
<dbReference type="PRINTS" id="PR00081">
    <property type="entry name" value="GDHRDH"/>
</dbReference>
<name>A0A1M5TKH5_9FIRM</name>
<dbReference type="GO" id="GO:0048038">
    <property type="term" value="F:quinone binding"/>
    <property type="evidence" value="ECO:0007669"/>
    <property type="project" value="TreeGrafter"/>
</dbReference>
<dbReference type="OrthoDB" id="9803333at2"/>
<dbReference type="STRING" id="1120995.SAMN02745245_01506"/>
<sequence length="256" mass="27866">MKNYFDLTGRVAMVTGASSGLGVQFANALGNQGAKLALVARRKEKLEEVKKDLESKGYEVFYQVCDVTNSESVIGAVKNIEEHYGKIDILVNNAGLGIGEPADTMSDETWDRMMRTNIDGVFKVAREVGKIMKKNKYGRVINLGSIHSRVAMPHADTMTAYATTKGAVLMMTKALANEWAKYGITVNSVGPAYFESEMTHDVLANEEFNTVLQTYCPMGRAGKSGELDSAIIYFASEASSYTTGQLLNVDGGWTAI</sequence>
<dbReference type="InterPro" id="IPR002347">
    <property type="entry name" value="SDR_fam"/>
</dbReference>
<organism evidence="3 4">
    <name type="scientific">Anaerosphaera aminiphila DSM 21120</name>
    <dbReference type="NCBI Taxonomy" id="1120995"/>
    <lineage>
        <taxon>Bacteria</taxon>
        <taxon>Bacillati</taxon>
        <taxon>Bacillota</taxon>
        <taxon>Tissierellia</taxon>
        <taxon>Tissierellales</taxon>
        <taxon>Peptoniphilaceae</taxon>
        <taxon>Anaerosphaera</taxon>
    </lineage>
</organism>
<protein>
    <submittedName>
        <fullName evidence="3">Gluconate 5-dehydrogenase</fullName>
    </submittedName>
</protein>
<dbReference type="InterPro" id="IPR036291">
    <property type="entry name" value="NAD(P)-bd_dom_sf"/>
</dbReference>
<evidence type="ECO:0000313" key="3">
    <source>
        <dbReference type="EMBL" id="SHH51204.1"/>
    </source>
</evidence>
<dbReference type="EMBL" id="FQXI01000011">
    <property type="protein sequence ID" value="SHH51204.1"/>
    <property type="molecule type" value="Genomic_DNA"/>
</dbReference>
<dbReference type="AlphaFoldDB" id="A0A1M5TKH5"/>
<dbReference type="RefSeq" id="WP_073185098.1">
    <property type="nucleotide sequence ID" value="NZ_FQXI01000011.1"/>
</dbReference>
<dbReference type="Pfam" id="PF13561">
    <property type="entry name" value="adh_short_C2"/>
    <property type="match status" value="1"/>
</dbReference>
<dbReference type="Proteomes" id="UP000184032">
    <property type="component" value="Unassembled WGS sequence"/>
</dbReference>
<evidence type="ECO:0000313" key="4">
    <source>
        <dbReference type="Proteomes" id="UP000184032"/>
    </source>
</evidence>
<dbReference type="PRINTS" id="PR00080">
    <property type="entry name" value="SDRFAMILY"/>
</dbReference>
<reference evidence="3 4" key="1">
    <citation type="submission" date="2016-11" db="EMBL/GenBank/DDBJ databases">
        <authorList>
            <person name="Jaros S."/>
            <person name="Januszkiewicz K."/>
            <person name="Wedrychowicz H."/>
        </authorList>
    </citation>
    <scope>NUCLEOTIDE SEQUENCE [LARGE SCALE GENOMIC DNA]</scope>
    <source>
        <strain evidence="3 4">DSM 21120</strain>
    </source>
</reference>
<dbReference type="GO" id="GO:0006633">
    <property type="term" value="P:fatty acid biosynthetic process"/>
    <property type="evidence" value="ECO:0007669"/>
    <property type="project" value="TreeGrafter"/>
</dbReference>